<evidence type="ECO:0000256" key="1">
    <source>
        <dbReference type="SAM" id="MobiDB-lite"/>
    </source>
</evidence>
<sequence length="469" mass="50798">MTEGHPSVPSPPAPPWAQPPAPVPPPPHKSGRGLWVALGAVGVALLVLLVGSVVAVSVYLDRSSSTTAAGSDEIDTLLAEHTRALRERDLGAYLAPFDPGDKDLVARQTTLFHNLTKLPLAEARYEEFGASTATEGTFDVRVSFVHRFEGMDPTPVEELYKWTVTRAGTDAPLKVTAVGGALVDGPARDMTTYYPAPWDTGRAIHVEKTPHTVLVVDESLKAEAQRYAPVAERAATEDLAAWQAGGVDATAPQGFVISLVKGKKELGSLYRTTKETPTESGVAIPVPPAGAIDGADASAPEVGTSRVVIDVTDEYHFTKGDRELEIFRHELAHAIVNVLLKRGRGATALDGPESWVVEGFAEYLAHGRKAFTTSDRTAESTRILRSYDFRQDLPGNAAWETEGRLSYHYWLGHSAMSYIAERHGEQKVFQLVTEHYRGTPIGDVTRSVLGMSYADFEAGWAEHLRSAVR</sequence>
<keyword evidence="2" id="KW-0812">Transmembrane</keyword>
<evidence type="ECO:0000313" key="4">
    <source>
        <dbReference type="Proteomes" id="UP000783871"/>
    </source>
</evidence>
<dbReference type="Proteomes" id="UP000783871">
    <property type="component" value="Unassembled WGS sequence"/>
</dbReference>
<reference evidence="3 4" key="1">
    <citation type="submission" date="2020-03" db="EMBL/GenBank/DDBJ databases">
        <title>WGS of actinomycetes isolated from Thailand.</title>
        <authorList>
            <person name="Thawai C."/>
        </authorList>
    </citation>
    <scope>NUCLEOTIDE SEQUENCE [LARGE SCALE GENOMIC DNA]</scope>
    <source>
        <strain evidence="3 4">HSS6-12</strain>
    </source>
</reference>
<evidence type="ECO:0000256" key="2">
    <source>
        <dbReference type="SAM" id="Phobius"/>
    </source>
</evidence>
<feature type="transmembrane region" description="Helical" evidence="2">
    <location>
        <begin position="34"/>
        <end position="60"/>
    </location>
</feature>
<name>A0ABX0ZBQ2_9ACTN</name>
<gene>
    <name evidence="3" type="ORF">HCJ94_15705</name>
</gene>
<accession>A0ABX0ZBQ2</accession>
<keyword evidence="4" id="KW-1185">Reference proteome</keyword>
<evidence type="ECO:0008006" key="5">
    <source>
        <dbReference type="Google" id="ProtNLM"/>
    </source>
</evidence>
<evidence type="ECO:0000313" key="3">
    <source>
        <dbReference type="EMBL" id="NJP33390.1"/>
    </source>
</evidence>
<keyword evidence="2" id="KW-1133">Transmembrane helix</keyword>
<proteinExistence type="predicted"/>
<dbReference type="EMBL" id="JAATEO010000015">
    <property type="protein sequence ID" value="NJP33390.1"/>
    <property type="molecule type" value="Genomic_DNA"/>
</dbReference>
<protein>
    <recommendedName>
        <fullName evidence="5">Peptidase MA superfamily</fullName>
    </recommendedName>
</protein>
<feature type="region of interest" description="Disordered" evidence="1">
    <location>
        <begin position="1"/>
        <end position="28"/>
    </location>
</feature>
<feature type="compositionally biased region" description="Pro residues" evidence="1">
    <location>
        <begin position="8"/>
        <end position="28"/>
    </location>
</feature>
<dbReference type="RefSeq" id="WP_168001759.1">
    <property type="nucleotide sequence ID" value="NZ_JAATEO010000015.1"/>
</dbReference>
<keyword evidence="2" id="KW-0472">Membrane</keyword>
<comment type="caution">
    <text evidence="3">The sequence shown here is derived from an EMBL/GenBank/DDBJ whole genome shotgun (WGS) entry which is preliminary data.</text>
</comment>
<organism evidence="3 4">
    <name type="scientific">Micromonospora thermarum</name>
    <dbReference type="NCBI Taxonomy" id="2720024"/>
    <lineage>
        <taxon>Bacteria</taxon>
        <taxon>Bacillati</taxon>
        <taxon>Actinomycetota</taxon>
        <taxon>Actinomycetes</taxon>
        <taxon>Micromonosporales</taxon>
        <taxon>Micromonosporaceae</taxon>
        <taxon>Micromonospora</taxon>
    </lineage>
</organism>